<evidence type="ECO:0000256" key="1">
    <source>
        <dbReference type="ARBA" id="ARBA00006484"/>
    </source>
</evidence>
<dbReference type="EMBL" id="AP025591">
    <property type="protein sequence ID" value="BDG05418.1"/>
    <property type="molecule type" value="Genomic_DNA"/>
</dbReference>
<dbReference type="Gene3D" id="3.40.50.720">
    <property type="entry name" value="NAD(P)-binding Rossmann-like Domain"/>
    <property type="match status" value="1"/>
</dbReference>
<evidence type="ECO:0000313" key="5">
    <source>
        <dbReference type="Proteomes" id="UP001162891"/>
    </source>
</evidence>
<name>A0ABN6N0B3_9BACT</name>
<sequence length="236" mass="23531">MRFTDRNVLVAGGTGALGQAISLAFLAEGARVTVAGRRASEADGLARAAGNARDHLVFVSADVADPAQAAHAVAEAARGGSLDAVVNAVGAWAGGSPVYEEAPETLARMIAANLAPGHALLRAALPPMIRQGGGVIVEVASLAAVGAQPGQASYAASKAAVVALFLAAADEARGRGVRVNVVLPGTMDTPANRVAMPDADRRGWARTEDVAAAILFLCSDAARAVTGAAIPIRGAG</sequence>
<dbReference type="PRINTS" id="PR00080">
    <property type="entry name" value="SDRFAMILY"/>
</dbReference>
<dbReference type="PANTHER" id="PTHR24321">
    <property type="entry name" value="DEHYDROGENASES, SHORT CHAIN"/>
    <property type="match status" value="1"/>
</dbReference>
<accession>A0ABN6N0B3</accession>
<reference evidence="5" key="1">
    <citation type="journal article" date="2022" name="Int. J. Syst. Evol. Microbiol.">
        <title>Anaeromyxobacter oryzae sp. nov., Anaeromyxobacter diazotrophicus sp. nov. and Anaeromyxobacter paludicola sp. nov., isolated from paddy soils.</title>
        <authorList>
            <person name="Itoh H."/>
            <person name="Xu Z."/>
            <person name="Mise K."/>
            <person name="Masuda Y."/>
            <person name="Ushijima N."/>
            <person name="Hayakawa C."/>
            <person name="Shiratori Y."/>
            <person name="Senoo K."/>
        </authorList>
    </citation>
    <scope>NUCLEOTIDE SEQUENCE [LARGE SCALE GENOMIC DNA]</scope>
    <source>
        <strain evidence="5">Red232</strain>
    </source>
</reference>
<organism evidence="4 5">
    <name type="scientific">Anaeromyxobacter oryzae</name>
    <dbReference type="NCBI Taxonomy" id="2918170"/>
    <lineage>
        <taxon>Bacteria</taxon>
        <taxon>Pseudomonadati</taxon>
        <taxon>Myxococcota</taxon>
        <taxon>Myxococcia</taxon>
        <taxon>Myxococcales</taxon>
        <taxon>Cystobacterineae</taxon>
        <taxon>Anaeromyxobacteraceae</taxon>
        <taxon>Anaeromyxobacter</taxon>
    </lineage>
</organism>
<keyword evidence="5" id="KW-1185">Reference proteome</keyword>
<evidence type="ECO:0000256" key="3">
    <source>
        <dbReference type="RuleBase" id="RU000363"/>
    </source>
</evidence>
<gene>
    <name evidence="4" type="ORF">AMOR_44140</name>
</gene>
<dbReference type="Pfam" id="PF00106">
    <property type="entry name" value="adh_short"/>
    <property type="match status" value="1"/>
</dbReference>
<dbReference type="SUPFAM" id="SSF51735">
    <property type="entry name" value="NAD(P)-binding Rossmann-fold domains"/>
    <property type="match status" value="1"/>
</dbReference>
<dbReference type="InterPro" id="IPR020904">
    <property type="entry name" value="Sc_DH/Rdtase_CS"/>
</dbReference>
<dbReference type="InterPro" id="IPR002347">
    <property type="entry name" value="SDR_fam"/>
</dbReference>
<dbReference type="PROSITE" id="PS00061">
    <property type="entry name" value="ADH_SHORT"/>
    <property type="match status" value="1"/>
</dbReference>
<dbReference type="PRINTS" id="PR00081">
    <property type="entry name" value="GDHRDH"/>
</dbReference>
<evidence type="ECO:0000313" key="4">
    <source>
        <dbReference type="EMBL" id="BDG05418.1"/>
    </source>
</evidence>
<dbReference type="RefSeq" id="WP_248354241.1">
    <property type="nucleotide sequence ID" value="NZ_AP025591.1"/>
</dbReference>
<proteinExistence type="inferred from homology"/>
<dbReference type="InterPro" id="IPR036291">
    <property type="entry name" value="NAD(P)-bd_dom_sf"/>
</dbReference>
<dbReference type="Proteomes" id="UP001162891">
    <property type="component" value="Chromosome"/>
</dbReference>
<dbReference type="PANTHER" id="PTHR24321:SF8">
    <property type="entry name" value="ESTRADIOL 17-BETA-DEHYDROGENASE 8-RELATED"/>
    <property type="match status" value="1"/>
</dbReference>
<protein>
    <submittedName>
        <fullName evidence="4">Short-chain dehydrogenase</fullName>
    </submittedName>
</protein>
<keyword evidence="2" id="KW-0560">Oxidoreductase</keyword>
<evidence type="ECO:0000256" key="2">
    <source>
        <dbReference type="ARBA" id="ARBA00023002"/>
    </source>
</evidence>
<comment type="similarity">
    <text evidence="1 3">Belongs to the short-chain dehydrogenases/reductases (SDR) family.</text>
</comment>